<dbReference type="EMBL" id="BPQO01000002">
    <property type="protein sequence ID" value="GJD87219.1"/>
    <property type="molecule type" value="Genomic_DNA"/>
</dbReference>
<name>A0AAV4ZGK4_9HYPH</name>
<proteinExistence type="predicted"/>
<keyword evidence="3" id="KW-1185">Reference proteome</keyword>
<reference evidence="2" key="2">
    <citation type="submission" date="2021-08" db="EMBL/GenBank/DDBJ databases">
        <authorList>
            <person name="Tani A."/>
            <person name="Ola A."/>
            <person name="Ogura Y."/>
            <person name="Katsura K."/>
            <person name="Hayashi T."/>
        </authorList>
    </citation>
    <scope>NUCLEOTIDE SEQUENCE</scope>
    <source>
        <strain evidence="2">DSM 16372</strain>
    </source>
</reference>
<gene>
    <name evidence="2" type="ORF">BHAOGJBA_0719</name>
</gene>
<sequence>MLKRTRSRTGAATRTARKRNLPRRSPRPKPGLDRPDLPDRAQTGPANSMDWADPLSAEERRALEAGWSFVE</sequence>
<dbReference type="AlphaFoldDB" id="A0AAV4ZGK4"/>
<comment type="caution">
    <text evidence="2">The sequence shown here is derived from an EMBL/GenBank/DDBJ whole genome shotgun (WGS) entry which is preliminary data.</text>
</comment>
<protein>
    <submittedName>
        <fullName evidence="2">Uncharacterized protein</fullName>
    </submittedName>
</protein>
<feature type="region of interest" description="Disordered" evidence="1">
    <location>
        <begin position="1"/>
        <end position="57"/>
    </location>
</feature>
<accession>A0AAV4ZGK4</accession>
<organism evidence="2 3">
    <name type="scientific">Methylobacterium hispanicum</name>
    <dbReference type="NCBI Taxonomy" id="270350"/>
    <lineage>
        <taxon>Bacteria</taxon>
        <taxon>Pseudomonadati</taxon>
        <taxon>Pseudomonadota</taxon>
        <taxon>Alphaproteobacteria</taxon>
        <taxon>Hyphomicrobiales</taxon>
        <taxon>Methylobacteriaceae</taxon>
        <taxon>Methylobacterium</taxon>
    </lineage>
</organism>
<evidence type="ECO:0000256" key="1">
    <source>
        <dbReference type="SAM" id="MobiDB-lite"/>
    </source>
</evidence>
<reference evidence="2" key="1">
    <citation type="journal article" date="2016" name="Front. Microbiol.">
        <title>Genome Sequence of the Piezophilic, Mesophilic Sulfate-Reducing Bacterium Desulfovibrio indicus J2T.</title>
        <authorList>
            <person name="Cao J."/>
            <person name="Maignien L."/>
            <person name="Shao Z."/>
            <person name="Alain K."/>
            <person name="Jebbar M."/>
        </authorList>
    </citation>
    <scope>NUCLEOTIDE SEQUENCE</scope>
    <source>
        <strain evidence="2">DSM 16372</strain>
    </source>
</reference>
<feature type="compositionally biased region" description="Basic and acidic residues" evidence="1">
    <location>
        <begin position="30"/>
        <end position="39"/>
    </location>
</feature>
<evidence type="ECO:0000313" key="2">
    <source>
        <dbReference type="EMBL" id="GJD87219.1"/>
    </source>
</evidence>
<dbReference type="Proteomes" id="UP001055247">
    <property type="component" value="Unassembled WGS sequence"/>
</dbReference>
<dbReference type="RefSeq" id="WP_066923568.1">
    <property type="nucleotide sequence ID" value="NZ_BPQO01000002.1"/>
</dbReference>
<evidence type="ECO:0000313" key="3">
    <source>
        <dbReference type="Proteomes" id="UP001055247"/>
    </source>
</evidence>
<feature type="compositionally biased region" description="Basic residues" evidence="1">
    <location>
        <begin position="15"/>
        <end position="27"/>
    </location>
</feature>